<evidence type="ECO:0000256" key="2">
    <source>
        <dbReference type="ARBA" id="ARBA00022801"/>
    </source>
</evidence>
<dbReference type="Proteomes" id="UP001583172">
    <property type="component" value="Unassembled WGS sequence"/>
</dbReference>
<accession>A0ABR3VLX1</accession>
<evidence type="ECO:0000256" key="5">
    <source>
        <dbReference type="SAM" id="MobiDB-lite"/>
    </source>
</evidence>
<comment type="cofactor">
    <cofactor evidence="4">
        <name>Mn(2+)</name>
        <dbReference type="ChEBI" id="CHEBI:29035"/>
    </cofactor>
</comment>
<dbReference type="EC" id="3.6.1.29" evidence="4"/>
<feature type="compositionally biased region" description="Basic and acidic residues" evidence="5">
    <location>
        <begin position="232"/>
        <end position="244"/>
    </location>
</feature>
<protein>
    <recommendedName>
        <fullName evidence="4">Bis(5'-adenosyl)-triphosphatase</fullName>
        <ecNumber evidence="4">3.6.1.29</ecNumber>
    </recommendedName>
</protein>
<evidence type="ECO:0000259" key="6">
    <source>
        <dbReference type="PROSITE" id="PS51084"/>
    </source>
</evidence>
<evidence type="ECO:0000313" key="8">
    <source>
        <dbReference type="Proteomes" id="UP001583172"/>
    </source>
</evidence>
<dbReference type="SUPFAM" id="SSF54197">
    <property type="entry name" value="HIT-like"/>
    <property type="match status" value="1"/>
</dbReference>
<dbReference type="EMBL" id="JAZGSY010000030">
    <property type="protein sequence ID" value="KAL1842895.1"/>
    <property type="molecule type" value="Genomic_DNA"/>
</dbReference>
<dbReference type="InterPro" id="IPR039383">
    <property type="entry name" value="FHIT"/>
</dbReference>
<dbReference type="CDD" id="cd01275">
    <property type="entry name" value="FHIT"/>
    <property type="match status" value="1"/>
</dbReference>
<keyword evidence="8" id="KW-1185">Reference proteome</keyword>
<reference evidence="7 8" key="1">
    <citation type="journal article" date="2024" name="Commun. Biol.">
        <title>Comparative genomic analysis of thermophilic fungi reveals convergent evolutionary adaptations and gene losses.</title>
        <authorList>
            <person name="Steindorff A.S."/>
            <person name="Aguilar-Pontes M.V."/>
            <person name="Robinson A.J."/>
            <person name="Andreopoulos B."/>
            <person name="LaButti K."/>
            <person name="Kuo A."/>
            <person name="Mondo S."/>
            <person name="Riley R."/>
            <person name="Otillar R."/>
            <person name="Haridas S."/>
            <person name="Lipzen A."/>
            <person name="Grimwood J."/>
            <person name="Schmutz J."/>
            <person name="Clum A."/>
            <person name="Reid I.D."/>
            <person name="Moisan M.C."/>
            <person name="Butler G."/>
            <person name="Nguyen T.T.M."/>
            <person name="Dewar K."/>
            <person name="Conant G."/>
            <person name="Drula E."/>
            <person name="Henrissat B."/>
            <person name="Hansel C."/>
            <person name="Singer S."/>
            <person name="Hutchinson M.I."/>
            <person name="de Vries R.P."/>
            <person name="Natvig D.O."/>
            <person name="Powell A.J."/>
            <person name="Tsang A."/>
            <person name="Grigoriev I.V."/>
        </authorList>
    </citation>
    <scope>NUCLEOTIDE SEQUENCE [LARGE SCALE GENOMIC DNA]</scope>
    <source>
        <strain evidence="7 8">CBS 620.91</strain>
    </source>
</reference>
<dbReference type="PANTHER" id="PTHR46243:SF1">
    <property type="entry name" value="BIS(5'-ADENOSYL)-TRIPHOSPHATASE"/>
    <property type="match status" value="1"/>
</dbReference>
<evidence type="ECO:0000313" key="7">
    <source>
        <dbReference type="EMBL" id="KAL1842895.1"/>
    </source>
</evidence>
<feature type="region of interest" description="Disordered" evidence="5">
    <location>
        <begin position="183"/>
        <end position="245"/>
    </location>
</feature>
<evidence type="ECO:0000256" key="3">
    <source>
        <dbReference type="PROSITE-ProRule" id="PRU00464"/>
    </source>
</evidence>
<evidence type="ECO:0000256" key="4">
    <source>
        <dbReference type="RuleBase" id="RU366076"/>
    </source>
</evidence>
<feature type="domain" description="HIT" evidence="6">
    <location>
        <begin position="17"/>
        <end position="153"/>
    </location>
</feature>
<proteinExistence type="predicted"/>
<dbReference type="PROSITE" id="PS00892">
    <property type="entry name" value="HIT_1"/>
    <property type="match status" value="1"/>
</dbReference>
<dbReference type="Gene3D" id="3.30.428.10">
    <property type="entry name" value="HIT-like"/>
    <property type="match status" value="1"/>
</dbReference>
<feature type="compositionally biased region" description="Low complexity" evidence="5">
    <location>
        <begin position="186"/>
        <end position="203"/>
    </location>
</feature>
<dbReference type="InterPro" id="IPR019808">
    <property type="entry name" value="Histidine_triad_CS"/>
</dbReference>
<organism evidence="7 8">
    <name type="scientific">Humicola insolens</name>
    <name type="common">Soft-rot fungus</name>
    <dbReference type="NCBI Taxonomy" id="85995"/>
    <lineage>
        <taxon>Eukaryota</taxon>
        <taxon>Fungi</taxon>
        <taxon>Dikarya</taxon>
        <taxon>Ascomycota</taxon>
        <taxon>Pezizomycotina</taxon>
        <taxon>Sordariomycetes</taxon>
        <taxon>Sordariomycetidae</taxon>
        <taxon>Sordariales</taxon>
        <taxon>Chaetomiaceae</taxon>
        <taxon>Mycothermus</taxon>
    </lineage>
</organism>
<evidence type="ECO:0000256" key="1">
    <source>
        <dbReference type="ARBA" id="ARBA00022741"/>
    </source>
</evidence>
<feature type="short sequence motif" description="Histidine triad motif" evidence="3">
    <location>
        <begin position="138"/>
        <end position="142"/>
    </location>
</feature>
<dbReference type="InterPro" id="IPR036265">
    <property type="entry name" value="HIT-like_sf"/>
</dbReference>
<name>A0ABR3VLX1_HUMIN</name>
<keyword evidence="2 4" id="KW-0378">Hydrolase</keyword>
<comment type="caution">
    <text evidence="7">The sequence shown here is derived from an EMBL/GenBank/DDBJ whole genome shotgun (WGS) entry which is preliminary data.</text>
</comment>
<comment type="catalytic activity">
    <reaction evidence="4">
        <text>P(1),P(3)-bis(5'-adenosyl) triphosphate + H2O = AMP + ADP + 2 H(+)</text>
        <dbReference type="Rhea" id="RHEA:13893"/>
        <dbReference type="ChEBI" id="CHEBI:15377"/>
        <dbReference type="ChEBI" id="CHEBI:15378"/>
        <dbReference type="ChEBI" id="CHEBI:58529"/>
        <dbReference type="ChEBI" id="CHEBI:456215"/>
        <dbReference type="ChEBI" id="CHEBI:456216"/>
        <dbReference type="EC" id="3.6.1.29"/>
    </reaction>
</comment>
<keyword evidence="1 4" id="KW-0547">Nucleotide-binding</keyword>
<dbReference type="InterPro" id="IPR051884">
    <property type="entry name" value="Bis(5'-adenosyl)-TPase_reg"/>
</dbReference>
<dbReference type="PROSITE" id="PS51084">
    <property type="entry name" value="HIT_2"/>
    <property type="match status" value="1"/>
</dbReference>
<sequence>MSTTTPSSAIPGQGREERIFFGPFDVTTQVFLTTPHSFALVNLKPLLPGHVLVCTRRPHRRLTDLSPAEVADLFAAVQRVQHMLARYYFEDSTLSDAGATADHSHWKDWQGRGGGNVTDGSFNIALQDGPEAGQTVPHVHVHVIPRIRGTTAKPASTPADAVYDGMAGEEGNVGGALWDREHRHQPIQQQQQRIPDQVDGSSPTSPPPEETGGDTSKELMPGRPKPGGGFPRIEDADRLPRSMEEMEAEAGVYREVLERMMLEERGKEADAGRGLTEDW</sequence>
<dbReference type="Pfam" id="PF01230">
    <property type="entry name" value="HIT"/>
    <property type="match status" value="1"/>
</dbReference>
<dbReference type="InterPro" id="IPR011146">
    <property type="entry name" value="HIT-like"/>
</dbReference>
<gene>
    <name evidence="7" type="ORF">VTJ49DRAFT_3912</name>
</gene>
<dbReference type="PANTHER" id="PTHR46243">
    <property type="entry name" value="BIS(5'-ADENOSYL)-TRIPHOSPHATASE"/>
    <property type="match status" value="1"/>
</dbReference>